<dbReference type="RefSeq" id="WP_187760651.1">
    <property type="nucleotide sequence ID" value="NZ_CP061038.1"/>
</dbReference>
<evidence type="ECO:0000313" key="3">
    <source>
        <dbReference type="Proteomes" id="UP000516148"/>
    </source>
</evidence>
<dbReference type="EMBL" id="CP061038">
    <property type="protein sequence ID" value="QNQ08323.1"/>
    <property type="molecule type" value="Genomic_DNA"/>
</dbReference>
<accession>A0A7H0LF70</accession>
<evidence type="ECO:0000256" key="1">
    <source>
        <dbReference type="SAM" id="MobiDB-lite"/>
    </source>
</evidence>
<evidence type="ECO:0000313" key="2">
    <source>
        <dbReference type="EMBL" id="QNQ08323.1"/>
    </source>
</evidence>
<reference evidence="2 3" key="1">
    <citation type="submission" date="2020-09" db="EMBL/GenBank/DDBJ databases">
        <title>Sphingomonas sp., a new species isolated from pork steak.</title>
        <authorList>
            <person name="Heidler von Heilborn D."/>
        </authorList>
    </citation>
    <scope>NUCLEOTIDE SEQUENCE [LARGE SCALE GENOMIC DNA]</scope>
    <source>
        <strain evidence="3">S8-3T</strain>
    </source>
</reference>
<organism evidence="2 3">
    <name type="scientific">Sphingomonas alpina</name>
    <dbReference type="NCBI Taxonomy" id="653931"/>
    <lineage>
        <taxon>Bacteria</taxon>
        <taxon>Pseudomonadati</taxon>
        <taxon>Pseudomonadota</taxon>
        <taxon>Alphaproteobacteria</taxon>
        <taxon>Sphingomonadales</taxon>
        <taxon>Sphingomonadaceae</taxon>
        <taxon>Sphingomonas</taxon>
    </lineage>
</organism>
<sequence length="59" mass="5957">MRRIVLGIVGRKSPDIRGGSQPATNGVQRRIPPAAAPPRVNPNALGNASGANTTTVLGG</sequence>
<feature type="region of interest" description="Disordered" evidence="1">
    <location>
        <begin position="1"/>
        <end position="59"/>
    </location>
</feature>
<dbReference type="Proteomes" id="UP000516148">
    <property type="component" value="Chromosome"/>
</dbReference>
<feature type="compositionally biased region" description="Polar residues" evidence="1">
    <location>
        <begin position="44"/>
        <end position="59"/>
    </location>
</feature>
<keyword evidence="3" id="KW-1185">Reference proteome</keyword>
<gene>
    <name evidence="2" type="ORF">H3Z74_16405</name>
</gene>
<dbReference type="AlphaFoldDB" id="A0A7H0LF70"/>
<proteinExistence type="predicted"/>
<name>A0A7H0LF70_9SPHN</name>
<protein>
    <submittedName>
        <fullName evidence="2">Uncharacterized protein</fullName>
    </submittedName>
</protein>
<dbReference type="KEGG" id="spap:H3Z74_16405"/>